<evidence type="ECO:0000313" key="2">
    <source>
        <dbReference type="EMBL" id="MCX5465964.1"/>
    </source>
</evidence>
<feature type="transmembrane region" description="Helical" evidence="1">
    <location>
        <begin position="58"/>
        <end position="75"/>
    </location>
</feature>
<keyword evidence="1" id="KW-1133">Transmembrane helix</keyword>
<feature type="transmembrane region" description="Helical" evidence="1">
    <location>
        <begin position="81"/>
        <end position="100"/>
    </location>
</feature>
<sequence length="142" mass="16700">MSHQEYEQTRSDFVVTSEQRMAWVQLKKNRDQLCEQLETLERGHQDLSKFLLKAKRNNWIACTLVVIFTVLGWLLDASAWLRWYVLPITLFCCALLWFGGKLLDRLMQSKIANLSEFLQQTDAQIEKGRSIFETDHPQSHQV</sequence>
<proteinExistence type="predicted"/>
<dbReference type="EMBL" id="JAPKNA010000006">
    <property type="protein sequence ID" value="MCX5465964.1"/>
    <property type="molecule type" value="Genomic_DNA"/>
</dbReference>
<keyword evidence="1" id="KW-0472">Membrane</keyword>
<dbReference type="Proteomes" id="UP001209916">
    <property type="component" value="Unassembled WGS sequence"/>
</dbReference>
<dbReference type="RefSeq" id="WP_266121705.1">
    <property type="nucleotide sequence ID" value="NZ_JAPKNA010000006.1"/>
</dbReference>
<reference evidence="2 3" key="1">
    <citation type="submission" date="2022-11" db="EMBL/GenBank/DDBJ databases">
        <title>Biodiversity and phylogenetic relationships of bacteria.</title>
        <authorList>
            <person name="Machado R.A.R."/>
            <person name="Bhat A."/>
            <person name="Loulou A."/>
            <person name="Kallel S."/>
        </authorList>
    </citation>
    <scope>NUCLEOTIDE SEQUENCE [LARGE SCALE GENOMIC DNA]</scope>
    <source>
        <strain evidence="2 3">DSM 13975</strain>
    </source>
</reference>
<protein>
    <submittedName>
        <fullName evidence="2">Uncharacterized protein</fullName>
    </submittedName>
</protein>
<evidence type="ECO:0000256" key="1">
    <source>
        <dbReference type="SAM" id="Phobius"/>
    </source>
</evidence>
<gene>
    <name evidence="2" type="ORF">OSH09_17415</name>
</gene>
<comment type="caution">
    <text evidence="2">The sequence shown here is derived from an EMBL/GenBank/DDBJ whole genome shotgun (WGS) entry which is preliminary data.</text>
</comment>
<keyword evidence="1" id="KW-0812">Transmembrane</keyword>
<name>A0ABT3VQY9_9BURK</name>
<accession>A0ABT3VQY9</accession>
<keyword evidence="3" id="KW-1185">Reference proteome</keyword>
<evidence type="ECO:0000313" key="3">
    <source>
        <dbReference type="Proteomes" id="UP001209916"/>
    </source>
</evidence>
<organism evidence="2 3">
    <name type="scientific">Alcaligenes parafaecalis</name>
    <dbReference type="NCBI Taxonomy" id="171260"/>
    <lineage>
        <taxon>Bacteria</taxon>
        <taxon>Pseudomonadati</taxon>
        <taxon>Pseudomonadota</taxon>
        <taxon>Betaproteobacteria</taxon>
        <taxon>Burkholderiales</taxon>
        <taxon>Alcaligenaceae</taxon>
        <taxon>Alcaligenes</taxon>
    </lineage>
</organism>